<dbReference type="Proteomes" id="UP000516444">
    <property type="component" value="Chromosome"/>
</dbReference>
<dbReference type="InterPro" id="IPR045431">
    <property type="entry name" value="EAD2"/>
</dbReference>
<feature type="domain" description="Peptidase C14 caspase" evidence="1">
    <location>
        <begin position="22"/>
        <end position="263"/>
    </location>
</feature>
<reference evidence="3 4" key="1">
    <citation type="journal article" date="2014" name="Int. J. Syst. Evol. Microbiol.">
        <title>Complete genome sequence of Corynebacterium casei LMG S-19264T (=DSM 44701T), isolated from a smear-ripened cheese.</title>
        <authorList>
            <consortium name="US DOE Joint Genome Institute (JGI-PGF)"/>
            <person name="Walter F."/>
            <person name="Albersmeier A."/>
            <person name="Kalinowski J."/>
            <person name="Ruckert C."/>
        </authorList>
    </citation>
    <scope>NUCLEOTIDE SEQUENCE [LARGE SCALE GENOMIC DNA]</scope>
    <source>
        <strain evidence="3 4">JCM 4677</strain>
    </source>
</reference>
<evidence type="ECO:0008006" key="5">
    <source>
        <dbReference type="Google" id="ProtNLM"/>
    </source>
</evidence>
<dbReference type="GO" id="GO:0004197">
    <property type="term" value="F:cysteine-type endopeptidase activity"/>
    <property type="evidence" value="ECO:0007669"/>
    <property type="project" value="InterPro"/>
</dbReference>
<keyword evidence="4" id="KW-1185">Reference proteome</keyword>
<evidence type="ECO:0000259" key="1">
    <source>
        <dbReference type="Pfam" id="PF00656"/>
    </source>
</evidence>
<name>A0A7G1NX74_9ACTN</name>
<evidence type="ECO:0000313" key="3">
    <source>
        <dbReference type="EMBL" id="BCL27021.1"/>
    </source>
</evidence>
<dbReference type="Pfam" id="PF19956">
    <property type="entry name" value="EAD2"/>
    <property type="match status" value="1"/>
</dbReference>
<dbReference type="Gene3D" id="3.40.50.1460">
    <property type="match status" value="1"/>
</dbReference>
<dbReference type="AlphaFoldDB" id="A0A7G1NX74"/>
<evidence type="ECO:0000259" key="2">
    <source>
        <dbReference type="Pfam" id="PF19956"/>
    </source>
</evidence>
<gene>
    <name evidence="3" type="ORF">GCM10017557_18800</name>
</gene>
<dbReference type="GO" id="GO:0006508">
    <property type="term" value="P:proteolysis"/>
    <property type="evidence" value="ECO:0007669"/>
    <property type="project" value="InterPro"/>
</dbReference>
<accession>A0A7G1NX74</accession>
<evidence type="ECO:0000313" key="4">
    <source>
        <dbReference type="Proteomes" id="UP000516444"/>
    </source>
</evidence>
<dbReference type="KEGG" id="sgm:GCM10017557_18800"/>
<dbReference type="Pfam" id="PF00656">
    <property type="entry name" value="Peptidase_C14"/>
    <property type="match status" value="1"/>
</dbReference>
<dbReference type="EMBL" id="AP023440">
    <property type="protein sequence ID" value="BCL27021.1"/>
    <property type="molecule type" value="Genomic_DNA"/>
</dbReference>
<dbReference type="SUPFAM" id="SSF52129">
    <property type="entry name" value="Caspase-like"/>
    <property type="match status" value="1"/>
</dbReference>
<dbReference type="InterPro" id="IPR029030">
    <property type="entry name" value="Caspase-like_dom_sf"/>
</dbReference>
<dbReference type="InterPro" id="IPR011600">
    <property type="entry name" value="Pept_C14_caspase"/>
</dbReference>
<proteinExistence type="predicted"/>
<feature type="domain" description="Effector-associated" evidence="2">
    <location>
        <begin position="297"/>
        <end position="376"/>
    </location>
</feature>
<dbReference type="RefSeq" id="WP_190849945.1">
    <property type="nucleotide sequence ID" value="NZ_AP023440.1"/>
</dbReference>
<protein>
    <recommendedName>
        <fullName evidence="5">Caspase family protein</fullName>
    </recommendedName>
</protein>
<organism evidence="3 4">
    <name type="scientific">Streptomyces aurantiacus</name>
    <dbReference type="NCBI Taxonomy" id="47760"/>
    <lineage>
        <taxon>Bacteria</taxon>
        <taxon>Bacillati</taxon>
        <taxon>Actinomycetota</taxon>
        <taxon>Actinomycetes</taxon>
        <taxon>Kitasatosporales</taxon>
        <taxon>Streptomycetaceae</taxon>
        <taxon>Streptomyces</taxon>
        <taxon>Streptomyces aurantiacus group</taxon>
    </lineage>
</organism>
<sequence>MTGPAVTEQGSAVLPPIDPSRVYALIVGIEAYDAGEDWSLPGPARDAVALHRMLRAAGVPDAQLRLHLAPLPSYVPEVPYAAADQATLRRVLVRELSQARGDVLWVWWGGHGVLDRSGRLRLFTADATTADKLGIDLDSALARYAGDAVPALTEQLWIVDACESFEEDLAFREQLPPDALPMGRRTAVHRQTLLRAAGRGRVAVNDPVRATGLFSDILLGLLADRAPALPALPDPEELFPAVRARVAALRERGRTLQHPEIRLQSPERTEILPAVSRDAEATEDTEERSASPLRRAVDALLAYPLMNDPSERQTVVGALSPDVTGMLPRHSKARTDVAGILTGLVRYHVQALWDLFDAVVALDDHPDRKRELARAVREFDTFSRRPRGRA</sequence>